<feature type="transmembrane region" description="Helical" evidence="1">
    <location>
        <begin position="567"/>
        <end position="585"/>
    </location>
</feature>
<dbReference type="SUPFAM" id="SSF54001">
    <property type="entry name" value="Cysteine proteinases"/>
    <property type="match status" value="1"/>
</dbReference>
<sequence length="689" mass="72218">MGYRGDLVTGLRAGWAAVLLAVAAFPLAGGWSGSVAWPLFAGAVVVAFGVVVLARRFRLTTGMTLVGSGAVGLLGGYFVARGAIAGGPLEVLRDSVPRLLTSARPAPPTPDLLMPGVLMVFLVALVVAVSVAGERRSLIGPPVGAVVLYTAGALVTAGRADARGLVAVAVVVLAAFGWVVVDRAESTRRVSLGPPGAVLAVLAAVALLAGVLPSRDAFEPRELVRPPVTDLAVSNPLPRLASWAAMADTELLRMRGPELPVRLVVLADYTGAAWQASSLYGPIGAVAPPDLPAGRRAREADVELVVGALDGNWLPTVGRPVSTSLGDVLVDPDSGSLMLPRGVGPGLSYDVRGVVDRPNDDDLAGAKVPTGDAIRRYLDLPGLPATLADYARQAVANTRTPYEQAVALEQVVRLDRHPDAEAPVGSSYARIEQFLFGPAGDAGAGKGTAEQFATAFAVLARAVGLPTRVVVGFQPVPEGPDGYRVIRGVDATAWPEVYFADWGWVPFDPVSGTDSGPSAASKREVLNRLASTTAQPTVPAKDGPPLVVPSQQAQPDAAQAKPRSRHWLLLFPALPLSALLVLACLRAVRRARLRRAGALGAWAWVLDVLLLAGRQPARHLTAPDIAALVPDPEPALRLAALADRAAFAPDTTGPDDSWRLARQVRAGIKRVVPWYRRLFWAVDPRPLRR</sequence>
<dbReference type="Gene3D" id="3.10.620.30">
    <property type="match status" value="1"/>
</dbReference>
<feature type="transmembrane region" description="Helical" evidence="1">
    <location>
        <begin position="164"/>
        <end position="181"/>
    </location>
</feature>
<accession>A0A1H0K0H7</accession>
<feature type="domain" description="Transglutaminase-like" evidence="2">
    <location>
        <begin position="441"/>
        <end position="511"/>
    </location>
</feature>
<feature type="transmembrane region" description="Helical" evidence="1">
    <location>
        <begin position="65"/>
        <end position="84"/>
    </location>
</feature>
<feature type="transmembrane region" description="Helical" evidence="1">
    <location>
        <begin position="12"/>
        <end position="29"/>
    </location>
</feature>
<protein>
    <submittedName>
        <fullName evidence="3">Transglutaminase-like superfamily protein</fullName>
    </submittedName>
</protein>
<dbReference type="InterPro" id="IPR002931">
    <property type="entry name" value="Transglutaminase-like"/>
</dbReference>
<evidence type="ECO:0000259" key="2">
    <source>
        <dbReference type="SMART" id="SM00460"/>
    </source>
</evidence>
<dbReference type="SMART" id="SM00460">
    <property type="entry name" value="TGc"/>
    <property type="match status" value="1"/>
</dbReference>
<dbReference type="InterPro" id="IPR038765">
    <property type="entry name" value="Papain-like_cys_pep_sf"/>
</dbReference>
<dbReference type="PANTHER" id="PTHR42736:SF1">
    <property type="entry name" value="PROTEIN-GLUTAMINE GAMMA-GLUTAMYLTRANSFERASE"/>
    <property type="match status" value="1"/>
</dbReference>
<keyword evidence="1" id="KW-0472">Membrane</keyword>
<proteinExistence type="predicted"/>
<dbReference type="EMBL" id="FNJB01000003">
    <property type="protein sequence ID" value="SDO49505.1"/>
    <property type="molecule type" value="Genomic_DNA"/>
</dbReference>
<evidence type="ECO:0000313" key="4">
    <source>
        <dbReference type="Proteomes" id="UP000199651"/>
    </source>
</evidence>
<feature type="transmembrane region" description="Helical" evidence="1">
    <location>
        <begin position="138"/>
        <end position="158"/>
    </location>
</feature>
<dbReference type="Pfam" id="PF11992">
    <property type="entry name" value="TgpA_N"/>
    <property type="match status" value="1"/>
</dbReference>
<feature type="transmembrane region" description="Helical" evidence="1">
    <location>
        <begin position="35"/>
        <end position="53"/>
    </location>
</feature>
<dbReference type="STRING" id="504798.SAMN05421871_102759"/>
<evidence type="ECO:0000256" key="1">
    <source>
        <dbReference type="SAM" id="Phobius"/>
    </source>
</evidence>
<name>A0A1H0K0H7_9PSEU</name>
<evidence type="ECO:0000313" key="3">
    <source>
        <dbReference type="EMBL" id="SDO49505.1"/>
    </source>
</evidence>
<dbReference type="PANTHER" id="PTHR42736">
    <property type="entry name" value="PROTEIN-GLUTAMINE GAMMA-GLUTAMYLTRANSFERASE"/>
    <property type="match status" value="1"/>
</dbReference>
<organism evidence="3 4">
    <name type="scientific">Actinokineospora alba</name>
    <dbReference type="NCBI Taxonomy" id="504798"/>
    <lineage>
        <taxon>Bacteria</taxon>
        <taxon>Bacillati</taxon>
        <taxon>Actinomycetota</taxon>
        <taxon>Actinomycetes</taxon>
        <taxon>Pseudonocardiales</taxon>
        <taxon>Pseudonocardiaceae</taxon>
        <taxon>Actinokineospora</taxon>
    </lineage>
</organism>
<reference evidence="4" key="1">
    <citation type="submission" date="2016-10" db="EMBL/GenBank/DDBJ databases">
        <authorList>
            <person name="Varghese N."/>
            <person name="Submissions S."/>
        </authorList>
    </citation>
    <scope>NUCLEOTIDE SEQUENCE [LARGE SCALE GENOMIC DNA]</scope>
    <source>
        <strain evidence="4">IBRC-M 10655</strain>
    </source>
</reference>
<keyword evidence="1" id="KW-1133">Transmembrane helix</keyword>
<keyword evidence="1" id="KW-0812">Transmembrane</keyword>
<dbReference type="InterPro" id="IPR052901">
    <property type="entry name" value="Bact_TGase-like"/>
</dbReference>
<dbReference type="Proteomes" id="UP000199651">
    <property type="component" value="Unassembled WGS sequence"/>
</dbReference>
<feature type="transmembrane region" description="Helical" evidence="1">
    <location>
        <begin position="112"/>
        <end position="131"/>
    </location>
</feature>
<feature type="transmembrane region" description="Helical" evidence="1">
    <location>
        <begin position="193"/>
        <end position="212"/>
    </location>
</feature>
<dbReference type="Pfam" id="PF01841">
    <property type="entry name" value="Transglut_core"/>
    <property type="match status" value="1"/>
</dbReference>
<dbReference type="InterPro" id="IPR021878">
    <property type="entry name" value="TgpA_N"/>
</dbReference>
<dbReference type="AlphaFoldDB" id="A0A1H0K0H7"/>
<keyword evidence="4" id="KW-1185">Reference proteome</keyword>
<gene>
    <name evidence="3" type="ORF">SAMN05192558_103290</name>
</gene>